<dbReference type="AlphaFoldDB" id="A0A0D2ACD2"/>
<dbReference type="GeneID" id="27312232"/>
<evidence type="ECO:0000256" key="2">
    <source>
        <dbReference type="ARBA" id="ARBA00022574"/>
    </source>
</evidence>
<dbReference type="STRING" id="253628.A0A0D2ACD2"/>
<dbReference type="Pfam" id="PF21032">
    <property type="entry name" value="PROPPIN"/>
    <property type="match status" value="1"/>
</dbReference>
<dbReference type="GO" id="GO:0005774">
    <property type="term" value="C:vacuolar membrane"/>
    <property type="evidence" value="ECO:0007669"/>
    <property type="project" value="UniProtKB-SubCell"/>
</dbReference>
<comment type="subcellular location">
    <subcellularLocation>
        <location evidence="1">Vacuole membrane</location>
        <topology evidence="1">Peripheral membrane protein</topology>
    </subcellularLocation>
</comment>
<feature type="compositionally biased region" description="Low complexity" evidence="5">
    <location>
        <begin position="439"/>
        <end position="452"/>
    </location>
</feature>
<gene>
    <name evidence="6" type="ORF">PV09_04259</name>
</gene>
<feature type="compositionally biased region" description="Polar residues" evidence="5">
    <location>
        <begin position="320"/>
        <end position="333"/>
    </location>
</feature>
<dbReference type="Gene3D" id="2.130.10.10">
    <property type="entry name" value="YVTN repeat-like/Quinoprotein amine dehydrogenase"/>
    <property type="match status" value="1"/>
</dbReference>
<comment type="similarity">
    <text evidence="4">Belongs to the WD repeat PROPPIN family.</text>
</comment>
<dbReference type="Proteomes" id="UP000053259">
    <property type="component" value="Unassembled WGS sequence"/>
</dbReference>
<dbReference type="OrthoDB" id="1667587at2759"/>
<feature type="compositionally biased region" description="Low complexity" evidence="5">
    <location>
        <begin position="368"/>
        <end position="380"/>
    </location>
</feature>
<evidence type="ECO:0000256" key="5">
    <source>
        <dbReference type="SAM" id="MobiDB-lite"/>
    </source>
</evidence>
<name>A0A0D2ACD2_9PEZI</name>
<feature type="compositionally biased region" description="Basic and acidic residues" evidence="5">
    <location>
        <begin position="420"/>
        <end position="435"/>
    </location>
</feature>
<dbReference type="FunCoup" id="A0A0D2ACD2">
    <property type="interactions" value="382"/>
</dbReference>
<evidence type="ECO:0000256" key="3">
    <source>
        <dbReference type="ARBA" id="ARBA00022737"/>
    </source>
</evidence>
<accession>A0A0D2ACD2</accession>
<evidence type="ECO:0008006" key="8">
    <source>
        <dbReference type="Google" id="ProtNLM"/>
    </source>
</evidence>
<evidence type="ECO:0000313" key="6">
    <source>
        <dbReference type="EMBL" id="KIW04503.1"/>
    </source>
</evidence>
<dbReference type="EMBL" id="KN847540">
    <property type="protein sequence ID" value="KIW04503.1"/>
    <property type="molecule type" value="Genomic_DNA"/>
</dbReference>
<dbReference type="SMART" id="SM00320">
    <property type="entry name" value="WD40"/>
    <property type="match status" value="3"/>
</dbReference>
<organism evidence="6 7">
    <name type="scientific">Verruconis gallopava</name>
    <dbReference type="NCBI Taxonomy" id="253628"/>
    <lineage>
        <taxon>Eukaryota</taxon>
        <taxon>Fungi</taxon>
        <taxon>Dikarya</taxon>
        <taxon>Ascomycota</taxon>
        <taxon>Pezizomycotina</taxon>
        <taxon>Dothideomycetes</taxon>
        <taxon>Pleosporomycetidae</taxon>
        <taxon>Venturiales</taxon>
        <taxon>Sympoventuriaceae</taxon>
        <taxon>Verruconis</taxon>
    </lineage>
</organism>
<keyword evidence="2" id="KW-0853">WD repeat</keyword>
<dbReference type="HOGENOM" id="CLU_025895_0_0_1"/>
<feature type="region of interest" description="Disordered" evidence="5">
    <location>
        <begin position="266"/>
        <end position="396"/>
    </location>
</feature>
<dbReference type="PANTHER" id="PTHR11227">
    <property type="entry name" value="WD-REPEAT PROTEIN INTERACTING WITH PHOSPHOINOSIDES WIPI -RELATED"/>
    <property type="match status" value="1"/>
</dbReference>
<proteinExistence type="inferred from homology"/>
<protein>
    <recommendedName>
        <fullName evidence="8">Anaphase-promoting complex subunit 4 WD40 domain-containing protein</fullName>
    </recommendedName>
</protein>
<dbReference type="VEuPathDB" id="FungiDB:PV09_04259"/>
<feature type="region of interest" description="Disordered" evidence="5">
    <location>
        <begin position="415"/>
        <end position="468"/>
    </location>
</feature>
<dbReference type="RefSeq" id="XP_016214372.1">
    <property type="nucleotide sequence ID" value="XM_016357580.1"/>
</dbReference>
<evidence type="ECO:0000256" key="1">
    <source>
        <dbReference type="ARBA" id="ARBA00004148"/>
    </source>
</evidence>
<evidence type="ECO:0000313" key="7">
    <source>
        <dbReference type="Proteomes" id="UP000053259"/>
    </source>
</evidence>
<dbReference type="InterPro" id="IPR048720">
    <property type="entry name" value="PROPPIN"/>
</dbReference>
<dbReference type="SUPFAM" id="SSF50978">
    <property type="entry name" value="WD40 repeat-like"/>
    <property type="match status" value="1"/>
</dbReference>
<keyword evidence="3" id="KW-0677">Repeat</keyword>
<dbReference type="InParanoid" id="A0A0D2ACD2"/>
<dbReference type="InterPro" id="IPR015943">
    <property type="entry name" value="WD40/YVTN_repeat-like_dom_sf"/>
</dbReference>
<dbReference type="InterPro" id="IPR036322">
    <property type="entry name" value="WD40_repeat_dom_sf"/>
</dbReference>
<reference evidence="6 7" key="1">
    <citation type="submission" date="2015-01" db="EMBL/GenBank/DDBJ databases">
        <title>The Genome Sequence of Ochroconis gallopava CBS43764.</title>
        <authorList>
            <consortium name="The Broad Institute Genomics Platform"/>
            <person name="Cuomo C."/>
            <person name="de Hoog S."/>
            <person name="Gorbushina A."/>
            <person name="Stielow B."/>
            <person name="Teixiera M."/>
            <person name="Abouelleil A."/>
            <person name="Chapman S.B."/>
            <person name="Priest M."/>
            <person name="Young S.K."/>
            <person name="Wortman J."/>
            <person name="Nusbaum C."/>
            <person name="Birren B."/>
        </authorList>
    </citation>
    <scope>NUCLEOTIDE SEQUENCE [LARGE SCALE GENOMIC DNA]</scope>
    <source>
        <strain evidence="6 7">CBS 43764</strain>
    </source>
</reference>
<evidence type="ECO:0000256" key="4">
    <source>
        <dbReference type="ARBA" id="ARBA00025740"/>
    </source>
</evidence>
<sequence length="519" mass="57156">MDTRQPFDSTPDHVAFGVEFNQDETIFAVGTEDGFRLYESATGKLVLAKDLEGSVKFASVLSSSRYVALIGGGPAPAYSPNKFVLWESETGTEPFKIEYNMIPIRACLTDSYYCTVFESGVVLYELDAHAHNNTAERRVGIYETAPNCFGLCQLGSRKLVMPGRSKGQIQIVDLATKAISILPAHESPIRMFTMNREESILATAGEKGTLIKLWSTEQEAFLMQFRRGLEQAQIFSIAFSPSGDQMAVTSDKSTIHVFEMPWREQSAGDEVSYRPDSHAGKRLSYPYGGGNVRDIPSPLSSSPGGAYGGSPPTPGKHAGSPSSATKVKFSTSSSEREPTEFLGPGTVQGWPEMPPKHQRTASRWSYATPGGVTDSSTDTDTPPRRQAQKYGNLGSLPLAPRFLKDTYSTMSCKFEMGNEPTRRRQGSKDKERAGGQDETASVTTVRTATTFSRQKENPWWPQGRPPKGKIAWIDDESLVVVSAGRDARWEKFVLGIDHNGQRGIERRGWKQYLEDEGVD</sequence>
<dbReference type="InterPro" id="IPR001680">
    <property type="entry name" value="WD40_rpt"/>
</dbReference>
<keyword evidence="7" id="KW-1185">Reference proteome</keyword>